<keyword evidence="5" id="KW-0663">Pyridoxal phosphate</keyword>
<dbReference type="Gene3D" id="3.90.1150.10">
    <property type="entry name" value="Aspartate Aminotransferase, domain 1"/>
    <property type="match status" value="1"/>
</dbReference>
<dbReference type="CDD" id="cd00609">
    <property type="entry name" value="AAT_like"/>
    <property type="match status" value="1"/>
</dbReference>
<dbReference type="FunFam" id="3.40.640.10:FF:000024">
    <property type="entry name" value="Kynurenine--oxoglutarate transaminase 3"/>
    <property type="match status" value="1"/>
</dbReference>
<dbReference type="Pfam" id="PF00155">
    <property type="entry name" value="Aminotran_1_2"/>
    <property type="match status" value="1"/>
</dbReference>
<dbReference type="Gene3D" id="3.40.640.10">
    <property type="entry name" value="Type I PLP-dependent aspartate aminotransferase-like (Major domain)"/>
    <property type="match status" value="1"/>
</dbReference>
<keyword evidence="4" id="KW-0808">Transferase</keyword>
<evidence type="ECO:0000259" key="6">
    <source>
        <dbReference type="Pfam" id="PF00155"/>
    </source>
</evidence>
<dbReference type="InterPro" id="IPR015424">
    <property type="entry name" value="PyrdxlP-dep_Trfase"/>
</dbReference>
<sequence>MTSTVSTKSSSRLDHLDKSGTVFAEMTTLANTHKAINLGQGFPTLPVPSFIRQAASDAVANECMGHQYTRSEGNPRLVNVLSKFYADKIGRVLNPLTEIITTVGATEAIYTSMQALVSPGDEVILMQPFYDSYPAAIELSGGKPVVVNLAPTRTPAESSADWKLDINELRRAVTKKTKAIFINNPHNPVGKVWTREELLEVGQVAQEFDLVVISDEVYETLVFSDSPEKMVKFACLPGMFERTITLGSIGKMFGVTGWKIGWCLGPADLIRSCWMIHQFNTFAVVTPLQEAAAASLEKAIETTYFADTVKTYQTHRDHLVSVLARNGLKPTIPHGGYFVMADTTGLKLPKSLTTTTSTRRDYRACHFMTTEIGVTAIPPSAFYERKVGAGGDVPGRHARFAFCKGLDLIDGAGERLDKYFGDKNKRQKI</sequence>
<dbReference type="AlphaFoldDB" id="A0AAD5SVC2"/>
<dbReference type="InterPro" id="IPR004839">
    <property type="entry name" value="Aminotransferase_I/II_large"/>
</dbReference>
<evidence type="ECO:0000256" key="1">
    <source>
        <dbReference type="ARBA" id="ARBA00001933"/>
    </source>
</evidence>
<dbReference type="InterPro" id="IPR015422">
    <property type="entry name" value="PyrdxlP-dep_Trfase_small"/>
</dbReference>
<evidence type="ECO:0000256" key="3">
    <source>
        <dbReference type="ARBA" id="ARBA00022576"/>
    </source>
</evidence>
<dbReference type="SUPFAM" id="SSF53383">
    <property type="entry name" value="PLP-dependent transferases"/>
    <property type="match status" value="1"/>
</dbReference>
<dbReference type="EMBL" id="JADGJH010002203">
    <property type="protein sequence ID" value="KAJ3101802.1"/>
    <property type="molecule type" value="Genomic_DNA"/>
</dbReference>
<dbReference type="PRINTS" id="PR00753">
    <property type="entry name" value="ACCSYNTHASE"/>
</dbReference>
<dbReference type="Proteomes" id="UP001211907">
    <property type="component" value="Unassembled WGS sequence"/>
</dbReference>
<dbReference type="PANTHER" id="PTHR43807:SF20">
    <property type="entry name" value="FI04487P"/>
    <property type="match status" value="1"/>
</dbReference>
<reference evidence="7" key="1">
    <citation type="submission" date="2020-05" db="EMBL/GenBank/DDBJ databases">
        <title>Phylogenomic resolution of chytrid fungi.</title>
        <authorList>
            <person name="Stajich J.E."/>
            <person name="Amses K."/>
            <person name="Simmons R."/>
            <person name="Seto K."/>
            <person name="Myers J."/>
            <person name="Bonds A."/>
            <person name="Quandt C.A."/>
            <person name="Barry K."/>
            <person name="Liu P."/>
            <person name="Grigoriev I."/>
            <person name="Longcore J.E."/>
            <person name="James T.Y."/>
        </authorList>
    </citation>
    <scope>NUCLEOTIDE SEQUENCE</scope>
    <source>
        <strain evidence="7">JEL0513</strain>
    </source>
</reference>
<dbReference type="GO" id="GO:0005739">
    <property type="term" value="C:mitochondrion"/>
    <property type="evidence" value="ECO:0007669"/>
    <property type="project" value="TreeGrafter"/>
</dbReference>
<dbReference type="PANTHER" id="PTHR43807">
    <property type="entry name" value="FI04487P"/>
    <property type="match status" value="1"/>
</dbReference>
<dbReference type="InterPro" id="IPR051326">
    <property type="entry name" value="Kynurenine-oxoglutarate_AT"/>
</dbReference>
<dbReference type="GO" id="GO:0016212">
    <property type="term" value="F:kynurenine-oxoglutarate transaminase activity"/>
    <property type="evidence" value="ECO:0007669"/>
    <property type="project" value="TreeGrafter"/>
</dbReference>
<evidence type="ECO:0000256" key="4">
    <source>
        <dbReference type="ARBA" id="ARBA00022679"/>
    </source>
</evidence>
<accession>A0AAD5SVC2</accession>
<name>A0AAD5SVC2_9FUNG</name>
<organism evidence="7 8">
    <name type="scientific">Physocladia obscura</name>
    <dbReference type="NCBI Taxonomy" id="109957"/>
    <lineage>
        <taxon>Eukaryota</taxon>
        <taxon>Fungi</taxon>
        <taxon>Fungi incertae sedis</taxon>
        <taxon>Chytridiomycota</taxon>
        <taxon>Chytridiomycota incertae sedis</taxon>
        <taxon>Chytridiomycetes</taxon>
        <taxon>Chytridiales</taxon>
        <taxon>Chytriomycetaceae</taxon>
        <taxon>Physocladia</taxon>
    </lineage>
</organism>
<evidence type="ECO:0000256" key="2">
    <source>
        <dbReference type="ARBA" id="ARBA00007441"/>
    </source>
</evidence>
<evidence type="ECO:0000313" key="7">
    <source>
        <dbReference type="EMBL" id="KAJ3101802.1"/>
    </source>
</evidence>
<comment type="similarity">
    <text evidence="2">Belongs to the class-I pyridoxal-phosphate-dependent aminotransferase family.</text>
</comment>
<dbReference type="GO" id="GO:0030170">
    <property type="term" value="F:pyridoxal phosphate binding"/>
    <property type="evidence" value="ECO:0007669"/>
    <property type="project" value="InterPro"/>
</dbReference>
<evidence type="ECO:0000256" key="5">
    <source>
        <dbReference type="ARBA" id="ARBA00022898"/>
    </source>
</evidence>
<keyword evidence="3" id="KW-0032">Aminotransferase</keyword>
<keyword evidence="8" id="KW-1185">Reference proteome</keyword>
<dbReference type="InterPro" id="IPR015421">
    <property type="entry name" value="PyrdxlP-dep_Trfase_major"/>
</dbReference>
<protein>
    <submittedName>
        <fullName evidence="7">Kynurenine--oxoglutarate transaminase 3</fullName>
    </submittedName>
</protein>
<feature type="domain" description="Aminotransferase class I/classII large" evidence="6">
    <location>
        <begin position="35"/>
        <end position="383"/>
    </location>
</feature>
<comment type="cofactor">
    <cofactor evidence="1">
        <name>pyridoxal 5'-phosphate</name>
        <dbReference type="ChEBI" id="CHEBI:597326"/>
    </cofactor>
</comment>
<proteinExistence type="inferred from homology"/>
<comment type="caution">
    <text evidence="7">The sequence shown here is derived from an EMBL/GenBank/DDBJ whole genome shotgun (WGS) entry which is preliminary data.</text>
</comment>
<gene>
    <name evidence="7" type="primary">CCBL2</name>
    <name evidence="7" type="ORF">HK100_004485</name>
</gene>
<evidence type="ECO:0000313" key="8">
    <source>
        <dbReference type="Proteomes" id="UP001211907"/>
    </source>
</evidence>